<dbReference type="RefSeq" id="WP_145061896.1">
    <property type="nucleotide sequence ID" value="NZ_CP036287.1"/>
</dbReference>
<keyword evidence="2" id="KW-0548">Nucleotidyltransferase</keyword>
<keyword evidence="2" id="KW-0808">Transferase</keyword>
<evidence type="ECO:0000313" key="2">
    <source>
        <dbReference type="EMBL" id="QDU65364.1"/>
    </source>
</evidence>
<dbReference type="Proteomes" id="UP000316921">
    <property type="component" value="Chromosome"/>
</dbReference>
<evidence type="ECO:0000259" key="1">
    <source>
        <dbReference type="Pfam" id="PF00483"/>
    </source>
</evidence>
<organism evidence="2 3">
    <name type="scientific">Engelhardtia mirabilis</name>
    <dbReference type="NCBI Taxonomy" id="2528011"/>
    <lineage>
        <taxon>Bacteria</taxon>
        <taxon>Pseudomonadati</taxon>
        <taxon>Planctomycetota</taxon>
        <taxon>Planctomycetia</taxon>
        <taxon>Planctomycetia incertae sedis</taxon>
        <taxon>Engelhardtia</taxon>
    </lineage>
</organism>
<gene>
    <name evidence="2" type="primary">rmlA_1</name>
    <name evidence="2" type="ORF">Pla133_04290</name>
</gene>
<feature type="domain" description="Nucleotidyl transferase" evidence="1">
    <location>
        <begin position="9"/>
        <end position="249"/>
    </location>
</feature>
<dbReference type="PANTHER" id="PTHR42883:SF2">
    <property type="entry name" value="THYMIDYLYLTRANSFERASE"/>
    <property type="match status" value="1"/>
</dbReference>
<name>A0A518BEE5_9BACT</name>
<dbReference type="PANTHER" id="PTHR42883">
    <property type="entry name" value="GLUCOSE-1-PHOSPHATE THYMIDYLTRANSFERASE"/>
    <property type="match status" value="1"/>
</dbReference>
<dbReference type="GO" id="GO:0008879">
    <property type="term" value="F:glucose-1-phosphate thymidylyltransferase activity"/>
    <property type="evidence" value="ECO:0007669"/>
    <property type="project" value="UniProtKB-EC"/>
</dbReference>
<dbReference type="EMBL" id="CP036287">
    <property type="protein sequence ID" value="QDU65364.1"/>
    <property type="molecule type" value="Genomic_DNA"/>
</dbReference>
<dbReference type="AlphaFoldDB" id="A0A518BEE5"/>
<proteinExistence type="predicted"/>
<dbReference type="KEGG" id="pbap:Pla133_04290"/>
<keyword evidence="3" id="KW-1185">Reference proteome</keyword>
<dbReference type="InterPro" id="IPR005835">
    <property type="entry name" value="NTP_transferase_dom"/>
</dbReference>
<dbReference type="Gene3D" id="3.90.550.10">
    <property type="entry name" value="Spore Coat Polysaccharide Biosynthesis Protein SpsA, Chain A"/>
    <property type="match status" value="1"/>
</dbReference>
<dbReference type="InterPro" id="IPR029044">
    <property type="entry name" value="Nucleotide-diphossugar_trans"/>
</dbReference>
<reference evidence="2 3" key="1">
    <citation type="submission" date="2019-02" db="EMBL/GenBank/DDBJ databases">
        <title>Deep-cultivation of Planctomycetes and their phenomic and genomic characterization uncovers novel biology.</title>
        <authorList>
            <person name="Wiegand S."/>
            <person name="Jogler M."/>
            <person name="Boedeker C."/>
            <person name="Pinto D."/>
            <person name="Vollmers J."/>
            <person name="Rivas-Marin E."/>
            <person name="Kohn T."/>
            <person name="Peeters S.H."/>
            <person name="Heuer A."/>
            <person name="Rast P."/>
            <person name="Oberbeckmann S."/>
            <person name="Bunk B."/>
            <person name="Jeske O."/>
            <person name="Meyerdierks A."/>
            <person name="Storesund J.E."/>
            <person name="Kallscheuer N."/>
            <person name="Luecker S."/>
            <person name="Lage O.M."/>
            <person name="Pohl T."/>
            <person name="Merkel B.J."/>
            <person name="Hornburger P."/>
            <person name="Mueller R.-W."/>
            <person name="Bruemmer F."/>
            <person name="Labrenz M."/>
            <person name="Spormann A.M."/>
            <person name="Op den Camp H."/>
            <person name="Overmann J."/>
            <person name="Amann R."/>
            <person name="Jetten M.S.M."/>
            <person name="Mascher T."/>
            <person name="Medema M.H."/>
            <person name="Devos D.P."/>
            <person name="Kaster A.-K."/>
            <person name="Ovreas L."/>
            <person name="Rohde M."/>
            <person name="Galperin M.Y."/>
            <person name="Jogler C."/>
        </authorList>
    </citation>
    <scope>NUCLEOTIDE SEQUENCE [LARGE SCALE GENOMIC DNA]</scope>
    <source>
        <strain evidence="2 3">Pla133</strain>
    </source>
</reference>
<evidence type="ECO:0000313" key="3">
    <source>
        <dbReference type="Proteomes" id="UP000316921"/>
    </source>
</evidence>
<sequence>MTKIRAAFLAAGFATRLYPLTLNKAKPLLEIGGEAMITRLVRQVEQSQAIVDGVVVTNGKFHADFVQWREALDTRLELTLVDDGAMDNDSRLGAIRDLQLALEQAPECLDLDGYLVLACDNLLDLDVDALIARFTDSGMGQLIVREVPEPVPPGRYSEVTLDGERVASFREKPADPRSKLSAIAVYLLGADLPAQIDRHLAAGGNPDAPGHLLARIAAEATLEGTRLTGRWFDIGSADDLELANRAVQQE</sequence>
<dbReference type="Pfam" id="PF00483">
    <property type="entry name" value="NTP_transferase"/>
    <property type="match status" value="1"/>
</dbReference>
<protein>
    <submittedName>
        <fullName evidence="2">Glucose-1-phosphate thymidylyltransferase</fullName>
        <ecNumber evidence="2">2.7.7.24</ecNumber>
    </submittedName>
</protein>
<dbReference type="SUPFAM" id="SSF53448">
    <property type="entry name" value="Nucleotide-diphospho-sugar transferases"/>
    <property type="match status" value="1"/>
</dbReference>
<dbReference type="EC" id="2.7.7.24" evidence="2"/>
<accession>A0A518BEE5</accession>